<dbReference type="PANTHER" id="PTHR30161">
    <property type="entry name" value="FLAGELLAR EXPORT PROTEIN, MEMBRANE FLHA SUBUNIT-RELATED"/>
    <property type="match status" value="1"/>
</dbReference>
<dbReference type="InterPro" id="IPR006301">
    <property type="entry name" value="FlhA"/>
</dbReference>
<evidence type="ECO:0000256" key="4">
    <source>
        <dbReference type="ARBA" id="ARBA00022692"/>
    </source>
</evidence>
<evidence type="ECO:0000256" key="7">
    <source>
        <dbReference type="RuleBase" id="RU364093"/>
    </source>
</evidence>
<dbReference type="InterPro" id="IPR025505">
    <property type="entry name" value="FHIPEP_CS"/>
</dbReference>
<dbReference type="EMBL" id="CP110257">
    <property type="protein sequence ID" value="UZD55751.1"/>
    <property type="molecule type" value="Genomic_DNA"/>
</dbReference>
<feature type="transmembrane region" description="Helical" evidence="7">
    <location>
        <begin position="20"/>
        <end position="38"/>
    </location>
</feature>
<name>A0ABY6MUR4_9BURK</name>
<evidence type="ECO:0000256" key="1">
    <source>
        <dbReference type="ARBA" id="ARBA00004651"/>
    </source>
</evidence>
<keyword evidence="8" id="KW-0969">Cilium</keyword>
<evidence type="ECO:0000256" key="6">
    <source>
        <dbReference type="ARBA" id="ARBA00023136"/>
    </source>
</evidence>
<reference evidence="8" key="1">
    <citation type="submission" date="2022-10" db="EMBL/GenBank/DDBJ databases">
        <title>Complete genome sequence of Schlegelella aquatica LMG 23380.</title>
        <authorList>
            <person name="Musilova J."/>
            <person name="Kourilova X."/>
            <person name="Bezdicek M."/>
            <person name="Hermankova K."/>
            <person name="Obruca S."/>
            <person name="Sedlar K."/>
        </authorList>
    </citation>
    <scope>NUCLEOTIDE SEQUENCE</scope>
    <source>
        <strain evidence="8">LMG 23380</strain>
    </source>
</reference>
<keyword evidence="5 7" id="KW-1133">Transmembrane helix</keyword>
<feature type="transmembrane region" description="Helical" evidence="7">
    <location>
        <begin position="71"/>
        <end position="95"/>
    </location>
</feature>
<comment type="similarity">
    <text evidence="2 7">Belongs to the FHIPEP (flagella/HR/invasion proteins export pore) family.</text>
</comment>
<dbReference type="PIRSF" id="PIRSF005419">
    <property type="entry name" value="FlhA"/>
    <property type="match status" value="1"/>
</dbReference>
<dbReference type="InterPro" id="IPR001712">
    <property type="entry name" value="T3SS_FHIPEP"/>
</dbReference>
<keyword evidence="7" id="KW-1005">Bacterial flagellum biogenesis</keyword>
<dbReference type="InterPro" id="IPR042193">
    <property type="entry name" value="FHIPEP_3"/>
</dbReference>
<accession>A0ABY6MUR4</accession>
<dbReference type="Gene3D" id="1.10.8.540">
    <property type="entry name" value="FHIPEP family, domain 3"/>
    <property type="match status" value="1"/>
</dbReference>
<comment type="function">
    <text evidence="7">Required for formation of the rod structure of the flagellar apparatus. Together with FliI and FliH, may constitute the export apparatus of flagellin.</text>
</comment>
<dbReference type="Proteomes" id="UP001163266">
    <property type="component" value="Chromosome"/>
</dbReference>
<dbReference type="RefSeq" id="WP_264893505.1">
    <property type="nucleotide sequence ID" value="NZ_CP110257.1"/>
</dbReference>
<evidence type="ECO:0000313" key="8">
    <source>
        <dbReference type="EMBL" id="UZD55751.1"/>
    </source>
</evidence>
<dbReference type="Pfam" id="PF00771">
    <property type="entry name" value="FHIPEP"/>
    <property type="match status" value="1"/>
</dbReference>
<keyword evidence="7" id="KW-0813">Transport</keyword>
<organism evidence="8 9">
    <name type="scientific">Caldimonas aquatica</name>
    <dbReference type="NCBI Taxonomy" id="376175"/>
    <lineage>
        <taxon>Bacteria</taxon>
        <taxon>Pseudomonadati</taxon>
        <taxon>Pseudomonadota</taxon>
        <taxon>Betaproteobacteria</taxon>
        <taxon>Burkholderiales</taxon>
        <taxon>Sphaerotilaceae</taxon>
        <taxon>Caldimonas</taxon>
    </lineage>
</organism>
<evidence type="ECO:0000256" key="5">
    <source>
        <dbReference type="ARBA" id="ARBA00022989"/>
    </source>
</evidence>
<comment type="subcellular location">
    <subcellularLocation>
        <location evidence="1 7">Cell membrane</location>
        <topology evidence="1 7">Multi-pass membrane protein</topology>
    </subcellularLocation>
</comment>
<proteinExistence type="inferred from homology"/>
<feature type="transmembrane region" description="Helical" evidence="7">
    <location>
        <begin position="44"/>
        <end position="64"/>
    </location>
</feature>
<dbReference type="InterPro" id="IPR042196">
    <property type="entry name" value="FHIPEP_4"/>
</dbReference>
<keyword evidence="3 7" id="KW-1003">Cell membrane</keyword>
<keyword evidence="4 7" id="KW-0812">Transmembrane</keyword>
<dbReference type="PANTHER" id="PTHR30161:SF1">
    <property type="entry name" value="FLAGELLAR BIOSYNTHESIS PROTEIN FLHA-RELATED"/>
    <property type="match status" value="1"/>
</dbReference>
<keyword evidence="7" id="KW-0653">Protein transport</keyword>
<evidence type="ECO:0000313" key="9">
    <source>
        <dbReference type="Proteomes" id="UP001163266"/>
    </source>
</evidence>
<keyword evidence="9" id="KW-1185">Reference proteome</keyword>
<sequence length="695" mass="74244">MNAALQRLQPLVGGLPLKALAAPLVVVMILTMMVLPLPPFMLDVLFTFNIATALMVMMVSAYMVRPLDFAAFPAVLLLTTMLRLSLNVASTRVVLLNGHTGTGAAGQVIESFGHFLIGGNFAVGLIVFAILVVINFIVVTKGAERIAEVSARFTLDAMPGKQMAIDADLNAGLIDEKEAKRRRQEVGDEAEFFGSMDGASKFVRGDAIAGILILFINIIGGLIIGVAQHGVPIGQAANTYVLLAVGDALVAQIPALLISIAAAMVVSRVGKEQDVGSQILKQVFNSPRAFGITAGVIGLLGVVPGMPHLTFLAIASGLGYAAWWLKRREEQARRAEQVAPPTPAPNPNAEASWEDLQPVDILGLEVGYRLIQLVDKDRQGDLLARIKGVRRKFAQEVGFLPPAVHIRDNLELKPSVYRITLRGAVVGEGECFPGMFLAINPGHATTPLLGTATTDPAFGLPAVWIDERQRESAQMAGYTVVDSSTVVATHLSHLMQVHAAKLLGRTETQQLVEHVTKLAPKLMEDVVPKLVSLATLQKVLQLLLEESVHIRDMRTIVETLAEHAGNNVTDPAELARRVRIALAPAIVQQIYGPVKELDVIAIEPELERLVTQALTSPHGAALDPGVAETLTQSAAQAAKKQEDLGVPACLLVPDAVRAPIARLLKRAAPRLAVLGHSEIPDTHSIRIGSIIGAHS</sequence>
<feature type="transmembrane region" description="Helical" evidence="7">
    <location>
        <begin position="287"/>
        <end position="303"/>
    </location>
</feature>
<dbReference type="NCBIfam" id="TIGR01398">
    <property type="entry name" value="FlhA"/>
    <property type="match status" value="1"/>
</dbReference>
<evidence type="ECO:0000256" key="2">
    <source>
        <dbReference type="ARBA" id="ARBA00008835"/>
    </source>
</evidence>
<dbReference type="PRINTS" id="PR00949">
    <property type="entry name" value="TYPE3IMAPROT"/>
</dbReference>
<dbReference type="Gene3D" id="3.40.30.60">
    <property type="entry name" value="FHIPEP family, domain 1"/>
    <property type="match status" value="1"/>
</dbReference>
<keyword evidence="8" id="KW-0966">Cell projection</keyword>
<feature type="transmembrane region" description="Helical" evidence="7">
    <location>
        <begin position="240"/>
        <end position="266"/>
    </location>
</feature>
<feature type="transmembrane region" description="Helical" evidence="7">
    <location>
        <begin position="115"/>
        <end position="138"/>
    </location>
</feature>
<keyword evidence="6 7" id="KW-0472">Membrane</keyword>
<dbReference type="Gene3D" id="3.40.50.12790">
    <property type="entry name" value="FHIPEP family, domain 4"/>
    <property type="match status" value="1"/>
</dbReference>
<dbReference type="PROSITE" id="PS00994">
    <property type="entry name" value="FHIPEP"/>
    <property type="match status" value="1"/>
</dbReference>
<protein>
    <recommendedName>
        <fullName evidence="7">Flagellar biosynthesis protein FlhA</fullName>
    </recommendedName>
</protein>
<dbReference type="InterPro" id="IPR042194">
    <property type="entry name" value="FHIPEP_1"/>
</dbReference>
<evidence type="ECO:0000256" key="3">
    <source>
        <dbReference type="ARBA" id="ARBA00022475"/>
    </source>
</evidence>
<keyword evidence="7" id="KW-1006">Bacterial flagellum protein export</keyword>
<gene>
    <name evidence="7 8" type="primary">flhA</name>
    <name evidence="8" type="ORF">OMP39_04005</name>
</gene>
<keyword evidence="8" id="KW-0282">Flagellum</keyword>
<feature type="transmembrane region" description="Helical" evidence="7">
    <location>
        <begin position="207"/>
        <end position="228"/>
    </location>
</feature>